<evidence type="ECO:0000256" key="1">
    <source>
        <dbReference type="SAM" id="Phobius"/>
    </source>
</evidence>
<accession>A0A142V9S1</accession>
<dbReference type="EMBL" id="CP011127">
    <property type="protein sequence ID" value="AMU86015.1"/>
    <property type="molecule type" value="Genomic_DNA"/>
</dbReference>
<protein>
    <submittedName>
        <fullName evidence="2">Putative membrane protein</fullName>
    </submittedName>
</protein>
<gene>
    <name evidence="2" type="ORF">Dm11a5_0184</name>
</gene>
<evidence type="ECO:0000313" key="3">
    <source>
        <dbReference type="Proteomes" id="UP000076394"/>
    </source>
</evidence>
<dbReference type="OrthoDB" id="9918771at2"/>
<dbReference type="AlphaFoldDB" id="A0A142V9S1"/>
<proteinExistence type="predicted"/>
<reference evidence="2 3" key="1">
    <citation type="submission" date="2015-03" db="EMBL/GenBank/DDBJ databases">
        <title>Genomic characterization of Dehalococcoides mccartyi strain 11a5, an unusal plasmid-containing chloroethene dechlorinator.</title>
        <authorList>
            <person name="Zhao S."/>
            <person name="Ding C."/>
            <person name="He J."/>
        </authorList>
    </citation>
    <scope>NUCLEOTIDE SEQUENCE [LARGE SCALE GENOMIC DNA]</scope>
    <source>
        <strain evidence="2 3">11a5</strain>
    </source>
</reference>
<keyword evidence="1" id="KW-0472">Membrane</keyword>
<feature type="transmembrane region" description="Helical" evidence="1">
    <location>
        <begin position="79"/>
        <end position="102"/>
    </location>
</feature>
<feature type="transmembrane region" description="Helical" evidence="1">
    <location>
        <begin position="108"/>
        <end position="127"/>
    </location>
</feature>
<dbReference type="PATRIC" id="fig|61435.8.peg.184"/>
<keyword evidence="1" id="KW-1133">Transmembrane helix</keyword>
<name>A0A142V9S1_9CHLR</name>
<organism evidence="2 3">
    <name type="scientific">Dehalococcoides mccartyi</name>
    <dbReference type="NCBI Taxonomy" id="61435"/>
    <lineage>
        <taxon>Bacteria</taxon>
        <taxon>Bacillati</taxon>
        <taxon>Chloroflexota</taxon>
        <taxon>Dehalococcoidia</taxon>
        <taxon>Dehalococcoidales</taxon>
        <taxon>Dehalococcoidaceae</taxon>
        <taxon>Dehalococcoides</taxon>
    </lineage>
</organism>
<feature type="transmembrane region" description="Helical" evidence="1">
    <location>
        <begin position="7"/>
        <end position="28"/>
    </location>
</feature>
<keyword evidence="1" id="KW-0812">Transmembrane</keyword>
<evidence type="ECO:0000313" key="2">
    <source>
        <dbReference type="EMBL" id="AMU86015.1"/>
    </source>
</evidence>
<dbReference type="Proteomes" id="UP000076394">
    <property type="component" value="Chromosome"/>
</dbReference>
<feature type="transmembrane region" description="Helical" evidence="1">
    <location>
        <begin position="48"/>
        <end position="67"/>
    </location>
</feature>
<sequence>MRGYVKIVSTLLITLALAEMLFVAYLQIQSQVPVIDLDMETRKIISSTFLLVCIVIFSLGFYIAPILKKIVTKSVTENFVFMGSIVRLACFATPSLTSPVFYLLGTNVLSTIVVFMLSILLIIKYWPTVDYWEKIYRELKK</sequence>
<dbReference type="RefSeq" id="WP_034376816.1">
    <property type="nucleotide sequence ID" value="NZ_AP024514.1"/>
</dbReference>